<gene>
    <name evidence="1" type="ORF">LTS18_009354</name>
</gene>
<comment type="caution">
    <text evidence="1">The sequence shown here is derived from an EMBL/GenBank/DDBJ whole genome shotgun (WGS) entry which is preliminary data.</text>
</comment>
<sequence length="210" mass="22196">SCLQKEGAPCPCAYCTAHYHCPHCARKPAVAARCRAKEEEAARRQREIDDLRRKEEEQRQARRADEVAESVGAFFGALRSVPGSPSLLGMEKGKGSVMTVGEGRRREPEDVPLPKASCREGRFLAGVLPMVGKGKMIAGEVGAGGELGSGSSVGGVALPAWSLGEVTALEPAQEEQGVAESENGIVPAMESEEDADGEGEGVDLSYYHAN</sequence>
<proteinExistence type="predicted"/>
<organism evidence="1 2">
    <name type="scientific">Coniosporium uncinatum</name>
    <dbReference type="NCBI Taxonomy" id="93489"/>
    <lineage>
        <taxon>Eukaryota</taxon>
        <taxon>Fungi</taxon>
        <taxon>Dikarya</taxon>
        <taxon>Ascomycota</taxon>
        <taxon>Pezizomycotina</taxon>
        <taxon>Dothideomycetes</taxon>
        <taxon>Dothideomycetes incertae sedis</taxon>
        <taxon>Coniosporium</taxon>
    </lineage>
</organism>
<name>A0ACC3DM40_9PEZI</name>
<evidence type="ECO:0000313" key="2">
    <source>
        <dbReference type="Proteomes" id="UP001186974"/>
    </source>
</evidence>
<protein>
    <submittedName>
        <fullName evidence="1">Uncharacterized protein</fullName>
    </submittedName>
</protein>
<dbReference type="EMBL" id="JAWDJW010002521">
    <property type="protein sequence ID" value="KAK3077771.1"/>
    <property type="molecule type" value="Genomic_DNA"/>
</dbReference>
<feature type="non-terminal residue" evidence="1">
    <location>
        <position position="1"/>
    </location>
</feature>
<dbReference type="Proteomes" id="UP001186974">
    <property type="component" value="Unassembled WGS sequence"/>
</dbReference>
<accession>A0ACC3DM40</accession>
<evidence type="ECO:0000313" key="1">
    <source>
        <dbReference type="EMBL" id="KAK3077771.1"/>
    </source>
</evidence>
<reference evidence="1" key="1">
    <citation type="submission" date="2024-09" db="EMBL/GenBank/DDBJ databases">
        <title>Black Yeasts Isolated from many extreme environments.</title>
        <authorList>
            <person name="Coleine C."/>
            <person name="Stajich J.E."/>
            <person name="Selbmann L."/>
        </authorList>
    </citation>
    <scope>NUCLEOTIDE SEQUENCE</scope>
    <source>
        <strain evidence="1">CCFEE 5737</strain>
    </source>
</reference>
<keyword evidence="2" id="KW-1185">Reference proteome</keyword>